<protein>
    <submittedName>
        <fullName evidence="3">Nucleotide-binding universal stress protein, UspA family</fullName>
    </submittedName>
</protein>
<dbReference type="CDD" id="cd00293">
    <property type="entry name" value="USP-like"/>
    <property type="match status" value="1"/>
</dbReference>
<dbReference type="Gene3D" id="3.40.50.12370">
    <property type="match status" value="1"/>
</dbReference>
<dbReference type="PANTHER" id="PTHR46268:SF6">
    <property type="entry name" value="UNIVERSAL STRESS PROTEIN UP12"/>
    <property type="match status" value="1"/>
</dbReference>
<dbReference type="InterPro" id="IPR006015">
    <property type="entry name" value="Universal_stress_UspA"/>
</dbReference>
<dbReference type="AlphaFoldDB" id="A0A1G8WB58"/>
<keyword evidence="4" id="KW-1185">Reference proteome</keyword>
<dbReference type="STRING" id="1075417.SAMN05421823_10121"/>
<dbReference type="InterPro" id="IPR006016">
    <property type="entry name" value="UspA"/>
</dbReference>
<evidence type="ECO:0000313" key="4">
    <source>
        <dbReference type="Proteomes" id="UP000198510"/>
    </source>
</evidence>
<evidence type="ECO:0000259" key="2">
    <source>
        <dbReference type="Pfam" id="PF00582"/>
    </source>
</evidence>
<name>A0A1G8WB58_9BACT</name>
<reference evidence="3 4" key="1">
    <citation type="submission" date="2016-10" db="EMBL/GenBank/DDBJ databases">
        <authorList>
            <person name="de Groot N.N."/>
        </authorList>
    </citation>
    <scope>NUCLEOTIDE SEQUENCE [LARGE SCALE GENOMIC DNA]</scope>
    <source>
        <strain evidence="3 4">DSM 25186</strain>
    </source>
</reference>
<organism evidence="3 4">
    <name type="scientific">Catalinimonas alkaloidigena</name>
    <dbReference type="NCBI Taxonomy" id="1075417"/>
    <lineage>
        <taxon>Bacteria</taxon>
        <taxon>Pseudomonadati</taxon>
        <taxon>Bacteroidota</taxon>
        <taxon>Cytophagia</taxon>
        <taxon>Cytophagales</taxon>
        <taxon>Catalimonadaceae</taxon>
        <taxon>Catalinimonas</taxon>
    </lineage>
</organism>
<sequence>MKPLRHILVPVNFTLCAKNAVRFGRAFAEQTGATLSLLYVHDGDLPSPDERRQMTAWKEELLDEMRAPYQLHFRGGKVVQAICEVAEAYQADVLFMGTTGIHQPSMVLGSLTWQVMVEAPCPVLAIPQEARMEAIQKVGFMSDLSAIEKPQSLYPLFFLADLFSAELHIVNVKKRAAGISSEKTQAALALEHELEDIPHCFHIIEDQDLVHAARTFVQQYDIDLLAIMPRKHTDLEQLFAGKLTQQLALHLETPLLAFHEA</sequence>
<dbReference type="OrthoDB" id="9788959at2"/>
<feature type="domain" description="UspA" evidence="2">
    <location>
        <begin position="5"/>
        <end position="127"/>
    </location>
</feature>
<dbReference type="PRINTS" id="PR01438">
    <property type="entry name" value="UNVRSLSTRESS"/>
</dbReference>
<dbReference type="RefSeq" id="WP_089677709.1">
    <property type="nucleotide sequence ID" value="NZ_FNFO01000001.1"/>
</dbReference>
<evidence type="ECO:0000313" key="3">
    <source>
        <dbReference type="EMBL" id="SDJ75499.1"/>
    </source>
</evidence>
<proteinExistence type="inferred from homology"/>
<comment type="similarity">
    <text evidence="1">Belongs to the universal stress protein A family.</text>
</comment>
<dbReference type="Pfam" id="PF00582">
    <property type="entry name" value="Usp"/>
    <property type="match status" value="1"/>
</dbReference>
<dbReference type="PANTHER" id="PTHR46268">
    <property type="entry name" value="STRESS RESPONSE PROTEIN NHAX"/>
    <property type="match status" value="1"/>
</dbReference>
<gene>
    <name evidence="3" type="ORF">SAMN05421823_10121</name>
</gene>
<dbReference type="EMBL" id="FNFO01000001">
    <property type="protein sequence ID" value="SDJ75499.1"/>
    <property type="molecule type" value="Genomic_DNA"/>
</dbReference>
<dbReference type="SUPFAM" id="SSF52402">
    <property type="entry name" value="Adenine nucleotide alpha hydrolases-like"/>
    <property type="match status" value="2"/>
</dbReference>
<evidence type="ECO:0000256" key="1">
    <source>
        <dbReference type="ARBA" id="ARBA00008791"/>
    </source>
</evidence>
<accession>A0A1G8WB58</accession>
<dbReference type="Proteomes" id="UP000198510">
    <property type="component" value="Unassembled WGS sequence"/>
</dbReference>